<evidence type="ECO:0000256" key="8">
    <source>
        <dbReference type="ARBA" id="ARBA00023136"/>
    </source>
</evidence>
<dbReference type="EMBL" id="JTEO01000004">
    <property type="protein sequence ID" value="MCQ6963040.1"/>
    <property type="molecule type" value="Genomic_DNA"/>
</dbReference>
<feature type="transmembrane region" description="Helical" evidence="10">
    <location>
        <begin position="165"/>
        <end position="186"/>
    </location>
</feature>
<keyword evidence="5" id="KW-1003">Cell membrane</keyword>
<comment type="subcellular location">
    <subcellularLocation>
        <location evidence="1">Cell membrane</location>
        <topology evidence="1">Multi-pass membrane protein</topology>
    </subcellularLocation>
</comment>
<evidence type="ECO:0000256" key="9">
    <source>
        <dbReference type="ARBA" id="ARBA00023251"/>
    </source>
</evidence>
<feature type="transmembrane region" description="Helical" evidence="10">
    <location>
        <begin position="192"/>
        <end position="215"/>
    </location>
</feature>
<evidence type="ECO:0000256" key="10">
    <source>
        <dbReference type="SAM" id="Phobius"/>
    </source>
</evidence>
<feature type="transmembrane region" description="Helical" evidence="10">
    <location>
        <begin position="318"/>
        <end position="338"/>
    </location>
</feature>
<evidence type="ECO:0000256" key="6">
    <source>
        <dbReference type="ARBA" id="ARBA00022692"/>
    </source>
</evidence>
<keyword evidence="4" id="KW-0813">Transport</keyword>
<feature type="transmembrane region" description="Helical" evidence="10">
    <location>
        <begin position="53"/>
        <end position="81"/>
    </location>
</feature>
<evidence type="ECO:0000256" key="2">
    <source>
        <dbReference type="ARBA" id="ARBA00008417"/>
    </source>
</evidence>
<dbReference type="InterPro" id="IPR048279">
    <property type="entry name" value="MdtK-like"/>
</dbReference>
<keyword evidence="6 10" id="KW-0812">Transmembrane</keyword>
<dbReference type="RefSeq" id="WP_256622926.1">
    <property type="nucleotide sequence ID" value="NZ_JTEO01000004.1"/>
</dbReference>
<organism evidence="11 12">
    <name type="scientific">Methanolobus chelungpuianus</name>
    <dbReference type="NCBI Taxonomy" id="502115"/>
    <lineage>
        <taxon>Archaea</taxon>
        <taxon>Methanobacteriati</taxon>
        <taxon>Methanobacteriota</taxon>
        <taxon>Stenosarchaea group</taxon>
        <taxon>Methanomicrobia</taxon>
        <taxon>Methanosarcinales</taxon>
        <taxon>Methanosarcinaceae</taxon>
        <taxon>Methanolobus</taxon>
    </lineage>
</organism>
<sequence>MVSDEEMLSDSVWSLFRRFTFPAVAGILVAGIQTIIDGFFIGNGVGSQGLAGVTLAFPFVMFIVAAGIMMGMGSASLIALELGSSHRDRAMRIMSNVFPLVAVAGLVITILGLVLVDPLIGMFEASDLVRSMAGDYMSVIFAGSVLLLLPLTLDPLVRNDGFPLLAMRTMILAVLANLVLDYLFVMRMDMQLFGAALATVMAFALSAIILSMHFFGSRTGLKVSLGTMGFHPGEVLRIVESGLPSFAMQFSVAVLFLAHNFVLLRYGDEGAVSAYGIIGYSFAVFYMMFEGIAVGVQPIIGFNYGAGLYDRVCRTLQLAMAACVAIGSIGVIIVYLVPEMVAGMFNPDTEEILETTVTGMRIIVASLLVQGIVVVNATYYQSVNRVGYALFIHLGKIFVFMFPLLLALPMFFGLHGVWFATPLADYLMFAVVMVMLYDELKVLRGEKCRRP</sequence>
<gene>
    <name evidence="11" type="ORF">PV02_08300</name>
</gene>
<evidence type="ECO:0000313" key="11">
    <source>
        <dbReference type="EMBL" id="MCQ6963040.1"/>
    </source>
</evidence>
<name>A0AAE3HB61_9EURY</name>
<dbReference type="GO" id="GO:0015297">
    <property type="term" value="F:antiporter activity"/>
    <property type="evidence" value="ECO:0007669"/>
    <property type="project" value="InterPro"/>
</dbReference>
<keyword evidence="12" id="KW-1185">Reference proteome</keyword>
<keyword evidence="8 10" id="KW-0472">Membrane</keyword>
<proteinExistence type="inferred from homology"/>
<accession>A0AAE3HB61</accession>
<evidence type="ECO:0000256" key="4">
    <source>
        <dbReference type="ARBA" id="ARBA00022448"/>
    </source>
</evidence>
<dbReference type="GO" id="GO:0046677">
    <property type="term" value="P:response to antibiotic"/>
    <property type="evidence" value="ECO:0007669"/>
    <property type="project" value="UniProtKB-KW"/>
</dbReference>
<protein>
    <recommendedName>
        <fullName evidence="3">Multidrug export protein MepA</fullName>
    </recommendedName>
</protein>
<dbReference type="PANTHER" id="PTHR43823">
    <property type="entry name" value="SPORULATION PROTEIN YKVU"/>
    <property type="match status" value="1"/>
</dbReference>
<dbReference type="PIRSF" id="PIRSF006603">
    <property type="entry name" value="DinF"/>
    <property type="match status" value="1"/>
</dbReference>
<evidence type="ECO:0000256" key="1">
    <source>
        <dbReference type="ARBA" id="ARBA00004651"/>
    </source>
</evidence>
<feature type="transmembrane region" description="Helical" evidence="10">
    <location>
        <begin position="21"/>
        <end position="41"/>
    </location>
</feature>
<keyword evidence="9" id="KW-0046">Antibiotic resistance</keyword>
<dbReference type="CDD" id="cd13143">
    <property type="entry name" value="MATE_MepA_like"/>
    <property type="match status" value="1"/>
</dbReference>
<comment type="caution">
    <text evidence="11">The sequence shown here is derived from an EMBL/GenBank/DDBJ whole genome shotgun (WGS) entry which is preliminary data.</text>
</comment>
<evidence type="ECO:0000256" key="3">
    <source>
        <dbReference type="ARBA" id="ARBA00022106"/>
    </source>
</evidence>
<dbReference type="GO" id="GO:0042910">
    <property type="term" value="F:xenobiotic transmembrane transporter activity"/>
    <property type="evidence" value="ECO:0007669"/>
    <property type="project" value="InterPro"/>
</dbReference>
<dbReference type="AlphaFoldDB" id="A0AAE3HB61"/>
<dbReference type="Proteomes" id="UP001206983">
    <property type="component" value="Unassembled WGS sequence"/>
</dbReference>
<keyword evidence="7 10" id="KW-1133">Transmembrane helix</keyword>
<comment type="similarity">
    <text evidence="2">Belongs to the multi antimicrobial extrusion (MATE) (TC 2.A.66.1) family. MepA subfamily.</text>
</comment>
<dbReference type="InterPro" id="IPR051327">
    <property type="entry name" value="MATE_MepA_subfamily"/>
</dbReference>
<dbReference type="InterPro" id="IPR002528">
    <property type="entry name" value="MATE_fam"/>
</dbReference>
<feature type="transmembrane region" description="Helical" evidence="10">
    <location>
        <begin position="235"/>
        <end position="257"/>
    </location>
</feature>
<evidence type="ECO:0000256" key="7">
    <source>
        <dbReference type="ARBA" id="ARBA00022989"/>
    </source>
</evidence>
<evidence type="ECO:0000313" key="12">
    <source>
        <dbReference type="Proteomes" id="UP001206983"/>
    </source>
</evidence>
<feature type="transmembrane region" description="Helical" evidence="10">
    <location>
        <begin position="358"/>
        <end position="379"/>
    </location>
</feature>
<feature type="transmembrane region" description="Helical" evidence="10">
    <location>
        <begin position="93"/>
        <end position="116"/>
    </location>
</feature>
<feature type="transmembrane region" description="Helical" evidence="10">
    <location>
        <begin position="136"/>
        <end position="153"/>
    </location>
</feature>
<dbReference type="GO" id="GO:0005886">
    <property type="term" value="C:plasma membrane"/>
    <property type="evidence" value="ECO:0007669"/>
    <property type="project" value="UniProtKB-SubCell"/>
</dbReference>
<dbReference type="Pfam" id="PF01554">
    <property type="entry name" value="MatE"/>
    <property type="match status" value="2"/>
</dbReference>
<dbReference type="NCBIfam" id="TIGR00797">
    <property type="entry name" value="matE"/>
    <property type="match status" value="1"/>
</dbReference>
<feature type="transmembrane region" description="Helical" evidence="10">
    <location>
        <begin position="277"/>
        <end position="306"/>
    </location>
</feature>
<dbReference type="InterPro" id="IPR045070">
    <property type="entry name" value="MATE_MepA-like"/>
</dbReference>
<feature type="transmembrane region" description="Helical" evidence="10">
    <location>
        <begin position="386"/>
        <end position="411"/>
    </location>
</feature>
<feature type="transmembrane region" description="Helical" evidence="10">
    <location>
        <begin position="417"/>
        <end position="437"/>
    </location>
</feature>
<evidence type="ECO:0000256" key="5">
    <source>
        <dbReference type="ARBA" id="ARBA00022475"/>
    </source>
</evidence>
<reference evidence="11 12" key="1">
    <citation type="journal article" date="2011" name="Appl. Environ. Microbiol.">
        <title>Methanogenic archaea isolated from Taiwan's Chelungpu fault.</title>
        <authorList>
            <person name="Wu S.Y."/>
            <person name="Lai M.C."/>
        </authorList>
    </citation>
    <scope>NUCLEOTIDE SEQUENCE [LARGE SCALE GENOMIC DNA]</scope>
    <source>
        <strain evidence="11 12">St545Mb</strain>
    </source>
</reference>
<dbReference type="PANTHER" id="PTHR43823:SF3">
    <property type="entry name" value="MULTIDRUG EXPORT PROTEIN MEPA"/>
    <property type="match status" value="1"/>
</dbReference>